<dbReference type="InterPro" id="IPR007110">
    <property type="entry name" value="Ig-like_dom"/>
</dbReference>
<dbReference type="Gene3D" id="3.30.500.10">
    <property type="entry name" value="MHC class I-like antigen recognition-like"/>
    <property type="match status" value="1"/>
</dbReference>
<keyword evidence="6 11" id="KW-0472">Membrane</keyword>
<dbReference type="SUPFAM" id="SSF54452">
    <property type="entry name" value="MHC antigen-recognition domain"/>
    <property type="match status" value="1"/>
</dbReference>
<organism evidence="13 14">
    <name type="scientific">Equus przewalskii</name>
    <name type="common">Przewalski's horse</name>
    <name type="synonym">Equus caballus przewalskii</name>
    <dbReference type="NCBI Taxonomy" id="9798"/>
    <lineage>
        <taxon>Eukaryota</taxon>
        <taxon>Metazoa</taxon>
        <taxon>Chordata</taxon>
        <taxon>Craniata</taxon>
        <taxon>Vertebrata</taxon>
        <taxon>Euteleostomi</taxon>
        <taxon>Mammalia</taxon>
        <taxon>Eutheria</taxon>
        <taxon>Laurasiatheria</taxon>
        <taxon>Perissodactyla</taxon>
        <taxon>Equidae</taxon>
        <taxon>Equus</taxon>
    </lineage>
</organism>
<dbReference type="InterPro" id="IPR013783">
    <property type="entry name" value="Ig-like_fold"/>
</dbReference>
<evidence type="ECO:0000313" key="14">
    <source>
        <dbReference type="RefSeq" id="XP_070441760.1"/>
    </source>
</evidence>
<dbReference type="SMART" id="SM00407">
    <property type="entry name" value="IGc1"/>
    <property type="match status" value="1"/>
</dbReference>
<dbReference type="InterPro" id="IPR001039">
    <property type="entry name" value="MHC_I_a_a1/a2"/>
</dbReference>
<evidence type="ECO:0000256" key="1">
    <source>
        <dbReference type="ARBA" id="ARBA00002297"/>
    </source>
</evidence>
<sequence length="441" mass="49038">MVSGAEFSSKASRGTEKPISVAAVPGYRGSTDPLGLRFSPDPEDAGQGAPSLPPAALRGPDPDRHLGGHGRGETHFIVVGYVDDTQFVRFDSDAASPRMEPRAPWMEQEGQEYWEEQTRNVKDTAQKLEAELNTLRNYYNQSKAVSHTYQWTHGCYVGTDGHLLLGYSQYAYDGIDHLSLNEDLRSWTAMNTAAQITQRKLEAAGATEQHRHYLEGTCVEWLLRHMENGKQTLQRIEPPKTHVTHHPISDHEVTLRCWALGFYPAEITLTWQRDGEDLTQDTELVETRPAGDGNFQKWAAVVVPSGEEQTYTCHVQHEGLPEPVTLRWEPPPQSTILIVGVIAGLGLLGAVVAGAVIWRKKHSGQIPHRNHCPCCWMQMSLLTPLTPFVKDTGSCGWDFYRHCSWQLDIVAATHATLAKCILRSSSLSMSPHAESESDVVS</sequence>
<dbReference type="RefSeq" id="XP_070441760.1">
    <property type="nucleotide sequence ID" value="XM_070585659.1"/>
</dbReference>
<keyword evidence="4" id="KW-0490">MHC I</keyword>
<dbReference type="Gene3D" id="2.60.40.10">
    <property type="entry name" value="Immunoglobulins"/>
    <property type="match status" value="1"/>
</dbReference>
<feature type="region of interest" description="Disordered" evidence="10">
    <location>
        <begin position="1"/>
        <end position="70"/>
    </location>
</feature>
<dbReference type="InterPro" id="IPR050208">
    <property type="entry name" value="MHC_class-I_related"/>
</dbReference>
<dbReference type="InterPro" id="IPR036179">
    <property type="entry name" value="Ig-like_dom_sf"/>
</dbReference>
<dbReference type="InterPro" id="IPR003006">
    <property type="entry name" value="Ig/MHC_CS"/>
</dbReference>
<dbReference type="PROSITE" id="PS50835">
    <property type="entry name" value="IG_LIKE"/>
    <property type="match status" value="1"/>
</dbReference>
<dbReference type="GeneID" id="103544893"/>
<protein>
    <submittedName>
        <fullName evidence="14">HLA class I histocompatibility antigen, alpha chain G-like isoform X1</fullName>
    </submittedName>
</protein>
<dbReference type="PANTHER" id="PTHR16675:SF251">
    <property type="entry name" value="HLA CLASS I HISTOCOMPATIBILITY ANTIGEN, C ALPHA CHAIN"/>
    <property type="match status" value="1"/>
</dbReference>
<evidence type="ECO:0000256" key="11">
    <source>
        <dbReference type="SAM" id="Phobius"/>
    </source>
</evidence>
<dbReference type="PROSITE" id="PS00290">
    <property type="entry name" value="IG_MHC"/>
    <property type="match status" value="1"/>
</dbReference>
<gene>
    <name evidence="14" type="primary">LOC103544893</name>
</gene>
<accession>A0ABM4LMU8</accession>
<reference evidence="14" key="1">
    <citation type="submission" date="2025-08" db="UniProtKB">
        <authorList>
            <consortium name="RefSeq"/>
        </authorList>
    </citation>
    <scope>IDENTIFICATION</scope>
    <source>
        <tissue evidence="14">Blood</tissue>
    </source>
</reference>
<dbReference type="InterPro" id="IPR037055">
    <property type="entry name" value="MHC_I-like_Ag-recog_sf"/>
</dbReference>
<proteinExistence type="inferred from homology"/>
<dbReference type="Proteomes" id="UP001652662">
    <property type="component" value="Chromosome 19"/>
</dbReference>
<evidence type="ECO:0000256" key="4">
    <source>
        <dbReference type="ARBA" id="ARBA00022451"/>
    </source>
</evidence>
<evidence type="ECO:0000259" key="12">
    <source>
        <dbReference type="PROSITE" id="PS50835"/>
    </source>
</evidence>
<name>A0ABM4LMU8_EQUPR</name>
<comment type="subcellular location">
    <subcellularLocation>
        <location evidence="2">Membrane</location>
        <topology evidence="2">Single-pass type I membrane protein</topology>
    </subcellularLocation>
</comment>
<feature type="coiled-coil region" evidence="9">
    <location>
        <begin position="118"/>
        <end position="145"/>
    </location>
</feature>
<feature type="compositionally biased region" description="Basic and acidic residues" evidence="10">
    <location>
        <begin position="60"/>
        <end position="70"/>
    </location>
</feature>
<dbReference type="SUPFAM" id="SSF48726">
    <property type="entry name" value="Immunoglobulin"/>
    <property type="match status" value="1"/>
</dbReference>
<dbReference type="PANTHER" id="PTHR16675">
    <property type="entry name" value="MHC CLASS I-RELATED"/>
    <property type="match status" value="1"/>
</dbReference>
<comment type="similarity">
    <text evidence="3 8">Belongs to the MHC class I family.</text>
</comment>
<keyword evidence="9" id="KW-0175">Coiled coil</keyword>
<comment type="function">
    <text evidence="1">Involved in the presentation of foreign antigens to the immune system.</text>
</comment>
<dbReference type="InterPro" id="IPR011162">
    <property type="entry name" value="MHC_I/II-like_Ag-recog"/>
</dbReference>
<evidence type="ECO:0000256" key="9">
    <source>
        <dbReference type="SAM" id="Coils"/>
    </source>
</evidence>
<dbReference type="PRINTS" id="PR01638">
    <property type="entry name" value="MHCCLASSI"/>
</dbReference>
<dbReference type="Pfam" id="PF00129">
    <property type="entry name" value="MHC_I"/>
    <property type="match status" value="1"/>
</dbReference>
<feature type="transmembrane region" description="Helical" evidence="11">
    <location>
        <begin position="336"/>
        <end position="358"/>
    </location>
</feature>
<evidence type="ECO:0000256" key="5">
    <source>
        <dbReference type="ARBA" id="ARBA00022859"/>
    </source>
</evidence>
<evidence type="ECO:0000256" key="7">
    <source>
        <dbReference type="ARBA" id="ARBA00023180"/>
    </source>
</evidence>
<evidence type="ECO:0000256" key="6">
    <source>
        <dbReference type="ARBA" id="ARBA00023136"/>
    </source>
</evidence>
<feature type="domain" description="Ig-like" evidence="12">
    <location>
        <begin position="239"/>
        <end position="327"/>
    </location>
</feature>
<keyword evidence="13" id="KW-1185">Reference proteome</keyword>
<dbReference type="Pfam" id="PF07654">
    <property type="entry name" value="C1-set"/>
    <property type="match status" value="1"/>
</dbReference>
<dbReference type="InterPro" id="IPR011161">
    <property type="entry name" value="MHC_I-like_Ag-recog"/>
</dbReference>
<keyword evidence="11" id="KW-0812">Transmembrane</keyword>
<evidence type="ECO:0000256" key="8">
    <source>
        <dbReference type="RuleBase" id="RU004439"/>
    </source>
</evidence>
<evidence type="ECO:0000256" key="10">
    <source>
        <dbReference type="SAM" id="MobiDB-lite"/>
    </source>
</evidence>
<dbReference type="InterPro" id="IPR003597">
    <property type="entry name" value="Ig_C1-set"/>
</dbReference>
<evidence type="ECO:0000256" key="2">
    <source>
        <dbReference type="ARBA" id="ARBA00004479"/>
    </source>
</evidence>
<keyword evidence="11" id="KW-1133">Transmembrane helix</keyword>
<keyword evidence="5" id="KW-0391">Immunity</keyword>
<keyword evidence="7" id="KW-0325">Glycoprotein</keyword>
<evidence type="ECO:0000313" key="13">
    <source>
        <dbReference type="Proteomes" id="UP001652662"/>
    </source>
</evidence>
<dbReference type="CDD" id="cd07698">
    <property type="entry name" value="IgC1_MHC_I_alpha3"/>
    <property type="match status" value="1"/>
</dbReference>
<evidence type="ECO:0000256" key="3">
    <source>
        <dbReference type="ARBA" id="ARBA00006909"/>
    </source>
</evidence>